<sequence>MERDPCIHVPRTRKGGTFRHSEDVELHANDFEWDEKVAELTIAERQLVDEYMSRCMAELSRTGSWESLDEVPEKPWEMHFSATKHHFPLKNYIVHAFPLLRTVMGRRGSPAWILECGCGTGSTLLPIMRECTSPDVHFVGFDISPSALSHFRSHEIAQGYLQRNQLTLLPLAIGTSSCVTSADPTAPLAKRQRIDENATLVVDALTAADKSLQHQKFDAILLVFVLSALPTVEKMLSTIKQLKNVLKQDGILLFRDYALPDHNFFRFLSKMDNKVGNIAFAKGDCTTQVFFYKEFAAKLFSAAGLVEVDDVPSNLTYHCNRIVNRKNGKKMDKIFINGTFKLAPSS</sequence>
<dbReference type="SUPFAM" id="SSF53335">
    <property type="entry name" value="S-adenosyl-L-methionine-dependent methyltransferases"/>
    <property type="match status" value="1"/>
</dbReference>
<dbReference type="EMBL" id="CP029520">
    <property type="protein sequence ID" value="AYU78465.1"/>
    <property type="molecule type" value="Genomic_DNA"/>
</dbReference>
<dbReference type="VEuPathDB" id="TriTrypDB:LDHU3_21.0040"/>
<dbReference type="VEuPathDB" id="TriTrypDB:LdCL_210005200"/>
<dbReference type="EC" id="2.1.1.-" evidence="4"/>
<dbReference type="AlphaFoldDB" id="A0A3Q8IDT0"/>
<name>A0A3Q8IDT0_LEIDO</name>
<accession>A0A3Q8IDT0</accession>
<dbReference type="GO" id="GO:0032259">
    <property type="term" value="P:methylation"/>
    <property type="evidence" value="ECO:0007669"/>
    <property type="project" value="UniProtKB-KW"/>
</dbReference>
<comment type="similarity">
    <text evidence="1 4">Belongs to the methyltransferase superfamily. METL family.</text>
</comment>
<dbReference type="InterPro" id="IPR026113">
    <property type="entry name" value="METTL2/6/8-like"/>
</dbReference>
<evidence type="ECO:0000256" key="1">
    <source>
        <dbReference type="ARBA" id="ARBA00009725"/>
    </source>
</evidence>
<protein>
    <recommendedName>
        <fullName evidence="4">tRNA N(3)-methylcytidine methyltransferase</fullName>
        <ecNumber evidence="4">2.1.1.-</ecNumber>
    </recommendedName>
</protein>
<dbReference type="GO" id="GO:0008757">
    <property type="term" value="F:S-adenosylmethionine-dependent methyltransferase activity"/>
    <property type="evidence" value="ECO:0007669"/>
    <property type="project" value="UniProtKB-ARBA"/>
</dbReference>
<keyword evidence="2 4" id="KW-0489">Methyltransferase</keyword>
<evidence type="ECO:0000256" key="2">
    <source>
        <dbReference type="ARBA" id="ARBA00022603"/>
    </source>
</evidence>
<dbReference type="Gene3D" id="3.40.50.150">
    <property type="entry name" value="Vaccinia Virus protein VP39"/>
    <property type="match status" value="1"/>
</dbReference>
<dbReference type="PANTHER" id="PTHR22809">
    <property type="entry name" value="METHYLTRANSFERASE-RELATED"/>
    <property type="match status" value="1"/>
</dbReference>
<evidence type="ECO:0000313" key="5">
    <source>
        <dbReference type="EMBL" id="AYU78465.1"/>
    </source>
</evidence>
<dbReference type="PIRSF" id="PIRSF037755">
    <property type="entry name" value="Mettl2_prd"/>
    <property type="match status" value="1"/>
</dbReference>
<dbReference type="PANTHER" id="PTHR22809:SF14">
    <property type="entry name" value="TRNA N(3)-METHYLCYTIDINE METHYLTRANSFERASE"/>
    <property type="match status" value="1"/>
</dbReference>
<evidence type="ECO:0000256" key="4">
    <source>
        <dbReference type="PIRNR" id="PIRNR037755"/>
    </source>
</evidence>
<reference evidence="5 6" key="1">
    <citation type="journal article" date="2018" name="Sci. Rep.">
        <title>A complete Leishmania donovani reference genome identifies novel genetic variations associated with virulence.</title>
        <authorList>
            <person name="Lypaczewski P."/>
            <person name="Hoshizaki J."/>
            <person name="Zhang W.-W."/>
            <person name="McCall L.-I."/>
            <person name="Torcivia-Rodriguez J."/>
            <person name="Simonyan V."/>
            <person name="Kaur A."/>
            <person name="Dewar K."/>
            <person name="Matlashewski G."/>
        </authorList>
    </citation>
    <scope>NUCLEOTIDE SEQUENCE [LARGE SCALE GENOMIC DNA]</scope>
    <source>
        <strain evidence="5 6">LdCL</strain>
    </source>
</reference>
<dbReference type="Proteomes" id="UP000274082">
    <property type="component" value="Chromosome 21"/>
</dbReference>
<proteinExistence type="inferred from homology"/>
<keyword evidence="3 4" id="KW-0808">Transferase</keyword>
<dbReference type="Pfam" id="PF13489">
    <property type="entry name" value="Methyltransf_23"/>
    <property type="match status" value="1"/>
</dbReference>
<gene>
    <name evidence="5" type="ORF">LdCL_210005200</name>
</gene>
<dbReference type="VEuPathDB" id="TriTrypDB:LdBPK_210030.1"/>
<dbReference type="OrthoDB" id="417697at2759"/>
<dbReference type="CDD" id="cd02440">
    <property type="entry name" value="AdoMet_MTases"/>
    <property type="match status" value="1"/>
</dbReference>
<evidence type="ECO:0000313" key="6">
    <source>
        <dbReference type="Proteomes" id="UP000274082"/>
    </source>
</evidence>
<evidence type="ECO:0000256" key="3">
    <source>
        <dbReference type="ARBA" id="ARBA00022679"/>
    </source>
</evidence>
<dbReference type="GO" id="GO:0008173">
    <property type="term" value="F:RNA methyltransferase activity"/>
    <property type="evidence" value="ECO:0007669"/>
    <property type="project" value="UniProtKB-ARBA"/>
</dbReference>
<organism evidence="5 6">
    <name type="scientific">Leishmania donovani</name>
    <dbReference type="NCBI Taxonomy" id="5661"/>
    <lineage>
        <taxon>Eukaryota</taxon>
        <taxon>Discoba</taxon>
        <taxon>Euglenozoa</taxon>
        <taxon>Kinetoplastea</taxon>
        <taxon>Metakinetoplastina</taxon>
        <taxon>Trypanosomatida</taxon>
        <taxon>Trypanosomatidae</taxon>
        <taxon>Leishmaniinae</taxon>
        <taxon>Leishmania</taxon>
    </lineage>
</organism>
<comment type="function">
    <text evidence="4">S-adenosyl-L-methionine-dependent methyltransferase.</text>
</comment>
<dbReference type="InterPro" id="IPR029063">
    <property type="entry name" value="SAM-dependent_MTases_sf"/>
</dbReference>
<keyword evidence="6" id="KW-1185">Reference proteome</keyword>